<reference evidence="2 3" key="1">
    <citation type="submission" date="2020-08" db="EMBL/GenBank/DDBJ databases">
        <title>Genomic Encyclopedia of Type Strains, Phase IV (KMG-IV): sequencing the most valuable type-strain genomes for metagenomic binning, comparative biology and taxonomic classification.</title>
        <authorList>
            <person name="Goeker M."/>
        </authorList>
    </citation>
    <scope>NUCLEOTIDE SEQUENCE [LARGE SCALE GENOMIC DNA]</scope>
    <source>
        <strain evidence="2 3">DSM 105074</strain>
    </source>
</reference>
<evidence type="ECO:0000313" key="2">
    <source>
        <dbReference type="EMBL" id="MBB5285384.1"/>
    </source>
</evidence>
<dbReference type="InterPro" id="IPR018490">
    <property type="entry name" value="cNMP-bd_dom_sf"/>
</dbReference>
<name>A0A840TPW6_9BACT</name>
<keyword evidence="3" id="KW-1185">Reference proteome</keyword>
<dbReference type="InterPro" id="IPR000595">
    <property type="entry name" value="cNMP-bd_dom"/>
</dbReference>
<accession>A0A840TPW6</accession>
<proteinExistence type="predicted"/>
<dbReference type="SUPFAM" id="SSF51206">
    <property type="entry name" value="cAMP-binding domain-like"/>
    <property type="match status" value="1"/>
</dbReference>
<dbReference type="InterPro" id="IPR014710">
    <property type="entry name" value="RmlC-like_jellyroll"/>
</dbReference>
<dbReference type="Pfam" id="PF00027">
    <property type="entry name" value="cNMP_binding"/>
    <property type="match status" value="1"/>
</dbReference>
<comment type="caution">
    <text evidence="2">The sequence shown here is derived from an EMBL/GenBank/DDBJ whole genome shotgun (WGS) entry which is preliminary data.</text>
</comment>
<dbReference type="Proteomes" id="UP000557307">
    <property type="component" value="Unassembled WGS sequence"/>
</dbReference>
<organism evidence="2 3">
    <name type="scientific">Rhabdobacter roseus</name>
    <dbReference type="NCBI Taxonomy" id="1655419"/>
    <lineage>
        <taxon>Bacteria</taxon>
        <taxon>Pseudomonadati</taxon>
        <taxon>Bacteroidota</taxon>
        <taxon>Cytophagia</taxon>
        <taxon>Cytophagales</taxon>
        <taxon>Cytophagaceae</taxon>
        <taxon>Rhabdobacter</taxon>
    </lineage>
</organism>
<sequence>MEPLHSYLSRYMTLTNAQFELLSTYLKEVELSPGDYFLREGNVCRTIGFVIEGTLRVLHFDRGDEVTRYFIPQGNIAVLPDSFRYQAPSTENIQAVTHTKLCLLRYEDMNKLFAEIPAWGRLVQKLVDEVQRQRALGRWMTSQPVPLRLNSFREEYPGLMETLPLQAMASYLRLAPSELKSYLQEMSGNQPPLVA</sequence>
<feature type="domain" description="Cyclic nucleotide-binding" evidence="1">
    <location>
        <begin position="10"/>
        <end position="113"/>
    </location>
</feature>
<dbReference type="PROSITE" id="PS50042">
    <property type="entry name" value="CNMP_BINDING_3"/>
    <property type="match status" value="1"/>
</dbReference>
<dbReference type="RefSeq" id="WP_184175470.1">
    <property type="nucleotide sequence ID" value="NZ_JACHGF010000005.1"/>
</dbReference>
<protein>
    <submittedName>
        <fullName evidence="2">CRP-like cAMP-binding protein</fullName>
    </submittedName>
</protein>
<gene>
    <name evidence="2" type="ORF">HNQ92_003541</name>
</gene>
<dbReference type="CDD" id="cd00038">
    <property type="entry name" value="CAP_ED"/>
    <property type="match status" value="1"/>
</dbReference>
<dbReference type="AlphaFoldDB" id="A0A840TPW6"/>
<dbReference type="Gene3D" id="2.60.120.10">
    <property type="entry name" value="Jelly Rolls"/>
    <property type="match status" value="1"/>
</dbReference>
<dbReference type="EMBL" id="JACHGF010000005">
    <property type="protein sequence ID" value="MBB5285384.1"/>
    <property type="molecule type" value="Genomic_DNA"/>
</dbReference>
<evidence type="ECO:0000259" key="1">
    <source>
        <dbReference type="PROSITE" id="PS50042"/>
    </source>
</evidence>
<evidence type="ECO:0000313" key="3">
    <source>
        <dbReference type="Proteomes" id="UP000557307"/>
    </source>
</evidence>